<evidence type="ECO:0000256" key="1">
    <source>
        <dbReference type="ARBA" id="ARBA00022559"/>
    </source>
</evidence>
<evidence type="ECO:0000313" key="10">
    <source>
        <dbReference type="Proteomes" id="UP000482543"/>
    </source>
</evidence>
<evidence type="ECO:0000256" key="4">
    <source>
        <dbReference type="ARBA" id="ARBA00023157"/>
    </source>
</evidence>
<accession>A0A6G4EB10</accession>
<evidence type="ECO:0000259" key="7">
    <source>
        <dbReference type="PROSITE" id="PS51352"/>
    </source>
</evidence>
<comment type="function">
    <text evidence="6">Thiol-specific peroxidase that catalyzes the reduction of hydrogen peroxide and organic hydroperoxides to water and alcohols, respectively. Plays a role in cell protection against oxidative stress by detoxifying peroxides.</text>
</comment>
<keyword evidence="1 6" id="KW-0575">Peroxidase</keyword>
<evidence type="ECO:0000256" key="2">
    <source>
        <dbReference type="ARBA" id="ARBA00022862"/>
    </source>
</evidence>
<feature type="domain" description="Thioredoxin" evidence="7">
    <location>
        <begin position="17"/>
        <end position="164"/>
    </location>
</feature>
<protein>
    <recommendedName>
        <fullName evidence="6">Thiol peroxidase</fullName>
        <shortName evidence="6">Tpx</shortName>
        <ecNumber evidence="6">1.11.1.24</ecNumber>
    </recommendedName>
    <alternativeName>
        <fullName evidence="6">Peroxiredoxin tpx</fullName>
        <shortName evidence="6">Prx</shortName>
    </alternativeName>
    <alternativeName>
        <fullName evidence="6">Thioredoxin peroxidase</fullName>
    </alternativeName>
    <alternativeName>
        <fullName evidence="6">Thioredoxin-dependent peroxiredoxin</fullName>
    </alternativeName>
</protein>
<name>A0A6G4EB10_CLOBO</name>
<dbReference type="SUPFAM" id="SSF52833">
    <property type="entry name" value="Thioredoxin-like"/>
    <property type="match status" value="1"/>
</dbReference>
<sequence>MEIKFMGNPMTLEGNELKVGDIAPDFTAMDNNMNPVSLKDTKGVRILSVVPSLDTEVCDLETRTFNSKAAEIPNVTIYTISMDLPFAQARWCGAHGVDKVITLSDFKDRLVGKNYGTYIKELGLLTRAVFVIDSNNKITFVEYVPEVTNQPNFDKVLEAAKAAK</sequence>
<dbReference type="Pfam" id="PF08534">
    <property type="entry name" value="Redoxin"/>
    <property type="match status" value="1"/>
</dbReference>
<dbReference type="EMBL" id="SWRL01000001">
    <property type="protein sequence ID" value="NFH60411.1"/>
    <property type="molecule type" value="Genomic_DNA"/>
</dbReference>
<feature type="disulfide bond" description="Redox-active" evidence="6">
    <location>
        <begin position="58"/>
        <end position="92"/>
    </location>
</feature>
<comment type="subunit">
    <text evidence="6">Homodimer.</text>
</comment>
<dbReference type="CDD" id="cd03014">
    <property type="entry name" value="PRX_Atyp2cys"/>
    <property type="match status" value="1"/>
</dbReference>
<dbReference type="InterPro" id="IPR002065">
    <property type="entry name" value="TPX"/>
</dbReference>
<comment type="similarity">
    <text evidence="6">Belongs to the peroxiredoxin family. Tpx subfamily.</text>
</comment>
<feature type="active site" description="Cysteine sulfenic acid (-SOH) intermediate" evidence="6">
    <location>
        <position position="58"/>
    </location>
</feature>
<dbReference type="EC" id="1.11.1.24" evidence="6"/>
<evidence type="ECO:0000313" key="8">
    <source>
        <dbReference type="EMBL" id="NFH60411.1"/>
    </source>
</evidence>
<dbReference type="InterPro" id="IPR013766">
    <property type="entry name" value="Thioredoxin_domain"/>
</dbReference>
<keyword evidence="5 6" id="KW-0676">Redox-active center</keyword>
<dbReference type="InterPro" id="IPR050455">
    <property type="entry name" value="Tpx_Peroxidase_subfamily"/>
</dbReference>
<reference evidence="8 10" key="1">
    <citation type="submission" date="2019-04" db="EMBL/GenBank/DDBJ databases">
        <title>Genome sequencing of Clostridium botulinum Groups I-IV and Clostridium butyricum.</title>
        <authorList>
            <person name="Brunt J."/>
            <person name="Van Vliet A.H.M."/>
            <person name="Stringer S.C."/>
            <person name="Carter A.T."/>
            <person name="Peck M.W."/>
        </authorList>
    </citation>
    <scope>NUCLEOTIDE SEQUENCE</scope>
    <source>
        <strain evidence="8">IFR 15/031</strain>
        <strain evidence="9 10">IFR 15/034</strain>
    </source>
</reference>
<evidence type="ECO:0000313" key="9">
    <source>
        <dbReference type="EMBL" id="NFI19886.1"/>
    </source>
</evidence>
<dbReference type="Proteomes" id="UP000482543">
    <property type="component" value="Unassembled WGS sequence"/>
</dbReference>
<evidence type="ECO:0000256" key="5">
    <source>
        <dbReference type="ARBA" id="ARBA00023284"/>
    </source>
</evidence>
<dbReference type="PROSITE" id="PS51352">
    <property type="entry name" value="THIOREDOXIN_2"/>
    <property type="match status" value="1"/>
</dbReference>
<evidence type="ECO:0000256" key="3">
    <source>
        <dbReference type="ARBA" id="ARBA00023002"/>
    </source>
</evidence>
<dbReference type="PROSITE" id="PS01265">
    <property type="entry name" value="TPX"/>
    <property type="match status" value="1"/>
</dbReference>
<dbReference type="InterPro" id="IPR018219">
    <property type="entry name" value="Tpx_CS"/>
</dbReference>
<dbReference type="InterPro" id="IPR036249">
    <property type="entry name" value="Thioredoxin-like_sf"/>
</dbReference>
<evidence type="ECO:0000256" key="6">
    <source>
        <dbReference type="HAMAP-Rule" id="MF_00269"/>
    </source>
</evidence>
<organism evidence="8">
    <name type="scientific">Clostridium botulinum</name>
    <dbReference type="NCBI Taxonomy" id="1491"/>
    <lineage>
        <taxon>Bacteria</taxon>
        <taxon>Bacillati</taxon>
        <taxon>Bacillota</taxon>
        <taxon>Clostridia</taxon>
        <taxon>Eubacteriales</taxon>
        <taxon>Clostridiaceae</taxon>
        <taxon>Clostridium</taxon>
    </lineage>
</organism>
<dbReference type="GO" id="GO:0008379">
    <property type="term" value="F:thioredoxin peroxidase activity"/>
    <property type="evidence" value="ECO:0007669"/>
    <property type="project" value="UniProtKB-UniRule"/>
</dbReference>
<keyword evidence="2 6" id="KW-0049">Antioxidant</keyword>
<dbReference type="AlphaFoldDB" id="A0A6G4EB10"/>
<dbReference type="EMBL" id="SWRJ01000001">
    <property type="protein sequence ID" value="NFI19886.1"/>
    <property type="molecule type" value="Genomic_DNA"/>
</dbReference>
<keyword evidence="3 6" id="KW-0560">Oxidoreductase</keyword>
<dbReference type="RefSeq" id="WP_061319247.1">
    <property type="nucleotide sequence ID" value="NZ_CP013247.1"/>
</dbReference>
<dbReference type="HAMAP" id="MF_00269">
    <property type="entry name" value="Tpx"/>
    <property type="match status" value="1"/>
</dbReference>
<comment type="catalytic activity">
    <reaction evidence="6">
        <text>a hydroperoxide + [thioredoxin]-dithiol = an alcohol + [thioredoxin]-disulfide + H2O</text>
        <dbReference type="Rhea" id="RHEA:62620"/>
        <dbReference type="Rhea" id="RHEA-COMP:10698"/>
        <dbReference type="Rhea" id="RHEA-COMP:10700"/>
        <dbReference type="ChEBI" id="CHEBI:15377"/>
        <dbReference type="ChEBI" id="CHEBI:29950"/>
        <dbReference type="ChEBI" id="CHEBI:30879"/>
        <dbReference type="ChEBI" id="CHEBI:35924"/>
        <dbReference type="ChEBI" id="CHEBI:50058"/>
        <dbReference type="EC" id="1.11.1.24"/>
    </reaction>
</comment>
<dbReference type="PANTHER" id="PTHR43110:SF1">
    <property type="entry name" value="THIOL PEROXIDASE"/>
    <property type="match status" value="1"/>
</dbReference>
<dbReference type="Gene3D" id="3.40.30.10">
    <property type="entry name" value="Glutaredoxin"/>
    <property type="match status" value="1"/>
</dbReference>
<keyword evidence="4 6" id="KW-1015">Disulfide bond</keyword>
<comment type="caution">
    <text evidence="8">The sequence shown here is derived from an EMBL/GenBank/DDBJ whole genome shotgun (WGS) entry which is preliminary data.</text>
</comment>
<comment type="miscellaneous">
    <text evidence="6">The active site is a conserved redox-active cysteine residue, the peroxidatic cysteine (C(P)), which makes the nucleophilic attack on the peroxide substrate. The peroxide oxidizes the C(P)-SH to cysteine sulfenic acid (C(P)-SOH), which then reacts with another cysteine residue, the resolving cysteine (C(R)), to form a disulfide bridge. The disulfide is subsequently reduced by an appropriate electron donor to complete the catalytic cycle. In this atypical 2-Cys peroxiredoxin, C(R) is present in the same subunit to form an intramolecular disulfide. The disulfide is subsequently reduced by thioredoxin.</text>
</comment>
<dbReference type="PANTHER" id="PTHR43110">
    <property type="entry name" value="THIOL PEROXIDASE"/>
    <property type="match status" value="1"/>
</dbReference>
<gene>
    <name evidence="6" type="primary">tpx</name>
    <name evidence="8" type="ORF">FC962_00485</name>
    <name evidence="9" type="ORF">FC964_00480</name>
</gene>
<dbReference type="InterPro" id="IPR013740">
    <property type="entry name" value="Redoxin"/>
</dbReference>
<dbReference type="NCBIfam" id="NF001808">
    <property type="entry name" value="PRK00522.1"/>
    <property type="match status" value="1"/>
</dbReference>
<proteinExistence type="inferred from homology"/>